<keyword evidence="2" id="KW-0802">TPR repeat</keyword>
<dbReference type="Pfam" id="PF00072">
    <property type="entry name" value="Response_reg"/>
    <property type="match status" value="1"/>
</dbReference>
<dbReference type="SMART" id="SM00028">
    <property type="entry name" value="TPR"/>
    <property type="match status" value="9"/>
</dbReference>
<dbReference type="EMBL" id="AZAC01000016">
    <property type="protein sequence ID" value="KIX13327.1"/>
    <property type="molecule type" value="Genomic_DNA"/>
</dbReference>
<evidence type="ECO:0000313" key="4">
    <source>
        <dbReference type="EMBL" id="KIX13327.1"/>
    </source>
</evidence>
<dbReference type="Pfam" id="PF14559">
    <property type="entry name" value="TPR_19"/>
    <property type="match status" value="1"/>
</dbReference>
<proteinExistence type="predicted"/>
<dbReference type="InterPro" id="IPR001789">
    <property type="entry name" value="Sig_transdc_resp-reg_receiver"/>
</dbReference>
<dbReference type="PROSITE" id="PS50005">
    <property type="entry name" value="TPR"/>
    <property type="match status" value="3"/>
</dbReference>
<evidence type="ECO:0000256" key="1">
    <source>
        <dbReference type="PROSITE-ProRule" id="PRU00169"/>
    </source>
</evidence>
<dbReference type="AlphaFoldDB" id="A0A0D2GEA8"/>
<organism evidence="4 5">
    <name type="scientific">Dethiosulfatarculus sandiegensis</name>
    <dbReference type="NCBI Taxonomy" id="1429043"/>
    <lineage>
        <taxon>Bacteria</taxon>
        <taxon>Pseudomonadati</taxon>
        <taxon>Thermodesulfobacteriota</taxon>
        <taxon>Desulfarculia</taxon>
        <taxon>Desulfarculales</taxon>
        <taxon>Desulfarculaceae</taxon>
        <taxon>Dethiosulfatarculus</taxon>
    </lineage>
</organism>
<dbReference type="PANTHER" id="PTHR12558:SF13">
    <property type="entry name" value="CELL DIVISION CYCLE PROTEIN 27 HOMOLOG"/>
    <property type="match status" value="1"/>
</dbReference>
<evidence type="ECO:0000259" key="3">
    <source>
        <dbReference type="PROSITE" id="PS50110"/>
    </source>
</evidence>
<dbReference type="Gene3D" id="1.25.40.10">
    <property type="entry name" value="Tetratricopeptide repeat domain"/>
    <property type="match status" value="2"/>
</dbReference>
<dbReference type="OrthoDB" id="5378867at2"/>
<dbReference type="InParanoid" id="A0A0D2GEA8"/>
<sequence length="592" mass="67973">MRNEINNEWLMQRLTRLQRVADRQANVIVIEDMPTMRLLLVQTIRQMGFKNVHRAANGKQGLELIKQHHCDLAIVDWVMPHMTGLELLEKIRDLDDYSDMIFVMVTAESHEVNVVRGVEERVDTYLTKPVNMYKLTRRLNEILFRRETESRCALQFASGRQEAALKKMGAVAKKMPEAKWPLANLAKMYARSGRFDIAEKYFQQILKRDSSTTYVLVELGKIKEREGDTEAALKYYHRAIYRNNQFFRAYDVIAEALLSQGNKEDALLALETAMQNGGTESAGRQELFADLLLDENRFEEAESALRKAMELKPQVYVIPRKFRIAKCCLAQGKVDEGIEVLEEVVKSAKRDQAQERLEASLLIGKSHLANGDVEKAVTMFERLIEPHTWPGKYMPEAKYNLLKTIGKVYLQTGNVHQASKYFYDSVLLNLDDQENIKDIGYYADSLGFPELGGAIEEKISDLRSRVEACAEEGRVLVERGEYDAAHKAYDQGLRIDPNSGRLYFNKGRLFLRMDEMERCFIYMERALEFGLANRDAELVAKVAQTYLEQDNFPRTRRILELAHELDLEDESIHSVVDMLQARQPAVGHALTG</sequence>
<dbReference type="Gene3D" id="3.40.50.2300">
    <property type="match status" value="1"/>
</dbReference>
<dbReference type="InterPro" id="IPR011990">
    <property type="entry name" value="TPR-like_helical_dom_sf"/>
</dbReference>
<keyword evidence="1" id="KW-0597">Phosphoprotein</keyword>
<evidence type="ECO:0000256" key="2">
    <source>
        <dbReference type="PROSITE-ProRule" id="PRU00339"/>
    </source>
</evidence>
<evidence type="ECO:0000313" key="5">
    <source>
        <dbReference type="Proteomes" id="UP000032233"/>
    </source>
</evidence>
<feature type="modified residue" description="4-aspartylphosphate" evidence="1">
    <location>
        <position position="76"/>
    </location>
</feature>
<reference evidence="4 5" key="1">
    <citation type="submission" date="2013-11" db="EMBL/GenBank/DDBJ databases">
        <title>Metagenomic analysis of a methanogenic consortium involved in long chain n-alkane degradation.</title>
        <authorList>
            <person name="Davidova I.A."/>
            <person name="Callaghan A.V."/>
            <person name="Wawrik B."/>
            <person name="Pruitt S."/>
            <person name="Marks C."/>
            <person name="Duncan K.E."/>
            <person name="Suflita J.M."/>
        </authorList>
    </citation>
    <scope>NUCLEOTIDE SEQUENCE [LARGE SCALE GENOMIC DNA]</scope>
    <source>
        <strain evidence="4 5">SPR</strain>
    </source>
</reference>
<dbReference type="SMART" id="SM00448">
    <property type="entry name" value="REC"/>
    <property type="match status" value="1"/>
</dbReference>
<dbReference type="Pfam" id="PF13432">
    <property type="entry name" value="TPR_16"/>
    <property type="match status" value="1"/>
</dbReference>
<protein>
    <submittedName>
        <fullName evidence="4">Chemotaxis protein CheY</fullName>
    </submittedName>
</protein>
<comment type="caution">
    <text evidence="4">The sequence shown here is derived from an EMBL/GenBank/DDBJ whole genome shotgun (WGS) entry which is preliminary data.</text>
</comment>
<dbReference type="PANTHER" id="PTHR12558">
    <property type="entry name" value="CELL DIVISION CYCLE 16,23,27"/>
    <property type="match status" value="1"/>
</dbReference>
<dbReference type="InterPro" id="IPR019734">
    <property type="entry name" value="TPR_rpt"/>
</dbReference>
<gene>
    <name evidence="4" type="ORF">X474_13985</name>
</gene>
<dbReference type="Proteomes" id="UP000032233">
    <property type="component" value="Unassembled WGS sequence"/>
</dbReference>
<dbReference type="GO" id="GO:0000160">
    <property type="term" value="P:phosphorelay signal transduction system"/>
    <property type="evidence" value="ECO:0007669"/>
    <property type="project" value="InterPro"/>
</dbReference>
<accession>A0A0D2GEA8</accession>
<feature type="repeat" description="TPR" evidence="2">
    <location>
        <begin position="213"/>
        <end position="246"/>
    </location>
</feature>
<dbReference type="InterPro" id="IPR011006">
    <property type="entry name" value="CheY-like_superfamily"/>
</dbReference>
<feature type="repeat" description="TPR" evidence="2">
    <location>
        <begin position="466"/>
        <end position="499"/>
    </location>
</feature>
<dbReference type="SUPFAM" id="SSF52172">
    <property type="entry name" value="CheY-like"/>
    <property type="match status" value="1"/>
</dbReference>
<feature type="repeat" description="TPR" evidence="2">
    <location>
        <begin position="399"/>
        <end position="432"/>
    </location>
</feature>
<keyword evidence="5" id="KW-1185">Reference proteome</keyword>
<dbReference type="Pfam" id="PF13414">
    <property type="entry name" value="TPR_11"/>
    <property type="match status" value="1"/>
</dbReference>
<dbReference type="RefSeq" id="WP_052515161.1">
    <property type="nucleotide sequence ID" value="NZ_AZAC01000016.1"/>
</dbReference>
<dbReference type="SUPFAM" id="SSF48452">
    <property type="entry name" value="TPR-like"/>
    <property type="match status" value="2"/>
</dbReference>
<feature type="domain" description="Response regulatory" evidence="3">
    <location>
        <begin position="26"/>
        <end position="143"/>
    </location>
</feature>
<dbReference type="PROSITE" id="PS50110">
    <property type="entry name" value="RESPONSE_REGULATORY"/>
    <property type="match status" value="1"/>
</dbReference>
<name>A0A0D2GEA8_9BACT</name>
<dbReference type="STRING" id="1429043.X474_13985"/>